<reference evidence="1 2" key="1">
    <citation type="journal article" date="2019" name="Commun. Biol.">
        <title>The bagworm genome reveals a unique fibroin gene that provides high tensile strength.</title>
        <authorList>
            <person name="Kono N."/>
            <person name="Nakamura H."/>
            <person name="Ohtoshi R."/>
            <person name="Tomita M."/>
            <person name="Numata K."/>
            <person name="Arakawa K."/>
        </authorList>
    </citation>
    <scope>NUCLEOTIDE SEQUENCE [LARGE SCALE GENOMIC DNA]</scope>
</reference>
<dbReference type="Proteomes" id="UP000299102">
    <property type="component" value="Unassembled WGS sequence"/>
</dbReference>
<evidence type="ECO:0000313" key="2">
    <source>
        <dbReference type="Proteomes" id="UP000299102"/>
    </source>
</evidence>
<gene>
    <name evidence="1" type="ORF">EVAR_76923_1</name>
</gene>
<proteinExistence type="predicted"/>
<organism evidence="1 2">
    <name type="scientific">Eumeta variegata</name>
    <name type="common">Bagworm moth</name>
    <name type="synonym">Eumeta japonica</name>
    <dbReference type="NCBI Taxonomy" id="151549"/>
    <lineage>
        <taxon>Eukaryota</taxon>
        <taxon>Metazoa</taxon>
        <taxon>Ecdysozoa</taxon>
        <taxon>Arthropoda</taxon>
        <taxon>Hexapoda</taxon>
        <taxon>Insecta</taxon>
        <taxon>Pterygota</taxon>
        <taxon>Neoptera</taxon>
        <taxon>Endopterygota</taxon>
        <taxon>Lepidoptera</taxon>
        <taxon>Glossata</taxon>
        <taxon>Ditrysia</taxon>
        <taxon>Tineoidea</taxon>
        <taxon>Psychidae</taxon>
        <taxon>Oiketicinae</taxon>
        <taxon>Eumeta</taxon>
    </lineage>
</organism>
<dbReference type="EMBL" id="BGZK01000006">
    <property type="protein sequence ID" value="GBP00660.1"/>
    <property type="molecule type" value="Genomic_DNA"/>
</dbReference>
<accession>A0A4C1SHQ4</accession>
<evidence type="ECO:0000313" key="1">
    <source>
        <dbReference type="EMBL" id="GBP00660.1"/>
    </source>
</evidence>
<keyword evidence="2" id="KW-1185">Reference proteome</keyword>
<sequence>MVSHLFSTVETSESNVEIRYVLKFYYKKWINATQAAIKILTFMNLMQYPVTGARTITYRPTGSRESHRCVLDKMNTLEASTFRQPKITLDSHVNFYISTKAVVLLGLFCNRSPRVASPFDISEAVCAPALAPACGHGRWRI</sequence>
<comment type="caution">
    <text evidence="1">The sequence shown here is derived from an EMBL/GenBank/DDBJ whole genome shotgun (WGS) entry which is preliminary data.</text>
</comment>
<protein>
    <submittedName>
        <fullName evidence="1">Uncharacterized protein</fullName>
    </submittedName>
</protein>
<dbReference type="AlphaFoldDB" id="A0A4C1SHQ4"/>
<name>A0A4C1SHQ4_EUMVA</name>